<feature type="region of interest" description="Disordered" evidence="1">
    <location>
        <begin position="1"/>
        <end position="34"/>
    </location>
</feature>
<feature type="region of interest" description="Disordered" evidence="1">
    <location>
        <begin position="52"/>
        <end position="88"/>
    </location>
</feature>
<evidence type="ECO:0000256" key="1">
    <source>
        <dbReference type="SAM" id="MobiDB-lite"/>
    </source>
</evidence>
<organism evidence="3 4">
    <name type="scientific">Trichoderma simmonsii</name>
    <dbReference type="NCBI Taxonomy" id="1491479"/>
    <lineage>
        <taxon>Eukaryota</taxon>
        <taxon>Fungi</taxon>
        <taxon>Dikarya</taxon>
        <taxon>Ascomycota</taxon>
        <taxon>Pezizomycotina</taxon>
        <taxon>Sordariomycetes</taxon>
        <taxon>Hypocreomycetidae</taxon>
        <taxon>Hypocreales</taxon>
        <taxon>Hypocreaceae</taxon>
        <taxon>Trichoderma</taxon>
    </lineage>
</organism>
<sequence>MGEKHQSKISRFKRFLRRDASPPPPSSGPHVGQEIPDARAAAVETSIQAMIAEGQSLGQGDAHGLKPLASSTTRAEPTEQQCTGPSKSQDLWNAAYESLAEDKDTEKLVRSYVTILATVLKTALPEDEVLTNLNDRTKRQDFMRKLVEEGQARLSVSTTSNVLNGVGAVAEFIDSVKGLVDAAVGNIPQAALPWAGVCIGLQVTNILTILII</sequence>
<name>A0A8G0PAT4_9HYPO</name>
<gene>
    <name evidence="3" type="ORF">H0G86_001757</name>
</gene>
<dbReference type="InterPro" id="IPR031359">
    <property type="entry name" value="NACHT_N"/>
</dbReference>
<protein>
    <recommendedName>
        <fullName evidence="2">NWD NACHT-NTPase N-terminal domain-containing protein</fullName>
    </recommendedName>
</protein>
<evidence type="ECO:0000313" key="4">
    <source>
        <dbReference type="Proteomes" id="UP000826661"/>
    </source>
</evidence>
<feature type="compositionally biased region" description="Basic residues" evidence="1">
    <location>
        <begin position="7"/>
        <end position="16"/>
    </location>
</feature>
<feature type="compositionally biased region" description="Polar residues" evidence="1">
    <location>
        <begin position="69"/>
        <end position="88"/>
    </location>
</feature>
<reference evidence="3 4" key="1">
    <citation type="journal article" date="2021" name="BMC Genomics">
        <title>Telomere-to-telomere genome assembly of asparaginase-producing Trichoderma simmonsii.</title>
        <authorList>
            <person name="Chung D."/>
            <person name="Kwon Y.M."/>
            <person name="Yang Y."/>
        </authorList>
    </citation>
    <scope>NUCLEOTIDE SEQUENCE [LARGE SCALE GENOMIC DNA]</scope>
    <source>
        <strain evidence="3 4">GH-Sj1</strain>
    </source>
</reference>
<dbReference type="AlphaFoldDB" id="A0A8G0PAT4"/>
<proteinExistence type="predicted"/>
<keyword evidence="4" id="KW-1185">Reference proteome</keyword>
<dbReference type="Proteomes" id="UP000826661">
    <property type="component" value="Chromosome I"/>
</dbReference>
<dbReference type="EMBL" id="CP075864">
    <property type="protein sequence ID" value="QYS94426.1"/>
    <property type="molecule type" value="Genomic_DNA"/>
</dbReference>
<evidence type="ECO:0000313" key="3">
    <source>
        <dbReference type="EMBL" id="QYS94426.1"/>
    </source>
</evidence>
<dbReference type="Pfam" id="PF17100">
    <property type="entry name" value="NACHT_N"/>
    <property type="match status" value="1"/>
</dbReference>
<accession>A0A8G0PAT4</accession>
<feature type="domain" description="NWD NACHT-NTPase N-terminal" evidence="2">
    <location>
        <begin position="89"/>
        <end position="203"/>
    </location>
</feature>
<evidence type="ECO:0000259" key="2">
    <source>
        <dbReference type="Pfam" id="PF17100"/>
    </source>
</evidence>